<evidence type="ECO:0000256" key="1">
    <source>
        <dbReference type="SAM" id="MobiDB-lite"/>
    </source>
</evidence>
<dbReference type="AlphaFoldDB" id="A0A812RZ98"/>
<protein>
    <submittedName>
        <fullName evidence="2">Uncharacterized protein</fullName>
    </submittedName>
</protein>
<gene>
    <name evidence="2" type="ORF">SNAT2548_LOCUS25612</name>
</gene>
<reference evidence="2" key="1">
    <citation type="submission" date="2021-02" db="EMBL/GenBank/DDBJ databases">
        <authorList>
            <person name="Dougan E. K."/>
            <person name="Rhodes N."/>
            <person name="Thang M."/>
            <person name="Chan C."/>
        </authorList>
    </citation>
    <scope>NUCLEOTIDE SEQUENCE</scope>
</reference>
<sequence length="208" mass="23867">MTTFNIARCVSRGRTCADLLLPRCRWRLRNTRPLASQVESSPPAEQDNSIPQRLAPPPRGRRLNFRQFDLEPEWKKAELRKEAEEEQDEEDGVQLRISDITDKAVEGLWPPAPLMDFKSKDKLMESLDQSELMEKVDEEERREVARWAAVSSWRQKFIRSVEGICTSVKSDWSYCALPLQQAFPLAAARGAGFRVEPSAASYSPRRSM</sequence>
<evidence type="ECO:0000313" key="2">
    <source>
        <dbReference type="EMBL" id="CAE7460959.1"/>
    </source>
</evidence>
<name>A0A812RZ98_9DINO</name>
<keyword evidence="3" id="KW-1185">Reference proteome</keyword>
<evidence type="ECO:0000313" key="3">
    <source>
        <dbReference type="Proteomes" id="UP000604046"/>
    </source>
</evidence>
<organism evidence="2 3">
    <name type="scientific">Symbiodinium natans</name>
    <dbReference type="NCBI Taxonomy" id="878477"/>
    <lineage>
        <taxon>Eukaryota</taxon>
        <taxon>Sar</taxon>
        <taxon>Alveolata</taxon>
        <taxon>Dinophyceae</taxon>
        <taxon>Suessiales</taxon>
        <taxon>Symbiodiniaceae</taxon>
        <taxon>Symbiodinium</taxon>
    </lineage>
</organism>
<dbReference type="EMBL" id="CAJNDS010002401">
    <property type="protein sequence ID" value="CAE7460959.1"/>
    <property type="molecule type" value="Genomic_DNA"/>
</dbReference>
<dbReference type="Proteomes" id="UP000604046">
    <property type="component" value="Unassembled WGS sequence"/>
</dbReference>
<comment type="caution">
    <text evidence="2">The sequence shown here is derived from an EMBL/GenBank/DDBJ whole genome shotgun (WGS) entry which is preliminary data.</text>
</comment>
<proteinExistence type="predicted"/>
<accession>A0A812RZ98</accession>
<feature type="region of interest" description="Disordered" evidence="1">
    <location>
        <begin position="34"/>
        <end position="62"/>
    </location>
</feature>